<sequence length="63" mass="6882">MTAPATERAPLSAECTLARAPGYSELHRDCRQTQDIPLPHSTGILLQRRCGCSCHAYNTRPGT</sequence>
<dbReference type="Proteomes" id="UP000317881">
    <property type="component" value="Unassembled WGS sequence"/>
</dbReference>
<dbReference type="OrthoDB" id="4282429at2"/>
<dbReference type="AlphaFoldDB" id="A0A4Y3VKB5"/>
<reference evidence="1 2" key="1">
    <citation type="submission" date="2019-06" db="EMBL/GenBank/DDBJ databases">
        <title>Whole genome shotgun sequence of Streptomyces spinoverrucosus NBRC 14228.</title>
        <authorList>
            <person name="Hosoyama A."/>
            <person name="Uohara A."/>
            <person name="Ohji S."/>
            <person name="Ichikawa N."/>
        </authorList>
    </citation>
    <scope>NUCLEOTIDE SEQUENCE [LARGE SCALE GENOMIC DNA]</scope>
    <source>
        <strain evidence="1 2">NBRC 14228</strain>
    </source>
</reference>
<keyword evidence="2" id="KW-1185">Reference proteome</keyword>
<name>A0A4Y3VKB5_9ACTN</name>
<accession>A0A4Y3VKB5</accession>
<evidence type="ECO:0000313" key="1">
    <source>
        <dbReference type="EMBL" id="GEC06578.1"/>
    </source>
</evidence>
<protein>
    <submittedName>
        <fullName evidence="1">Uncharacterized protein</fullName>
    </submittedName>
</protein>
<organism evidence="1 2">
    <name type="scientific">Streptomyces spinoverrucosus</name>
    <dbReference type="NCBI Taxonomy" id="284043"/>
    <lineage>
        <taxon>Bacteria</taxon>
        <taxon>Bacillati</taxon>
        <taxon>Actinomycetota</taxon>
        <taxon>Actinomycetes</taxon>
        <taxon>Kitasatosporales</taxon>
        <taxon>Streptomycetaceae</taxon>
        <taxon>Streptomyces</taxon>
    </lineage>
</organism>
<dbReference type="EMBL" id="BJND01000028">
    <property type="protein sequence ID" value="GEC06578.1"/>
    <property type="molecule type" value="Genomic_DNA"/>
</dbReference>
<proteinExistence type="predicted"/>
<comment type="caution">
    <text evidence="1">The sequence shown here is derived from an EMBL/GenBank/DDBJ whole genome shotgun (WGS) entry which is preliminary data.</text>
</comment>
<evidence type="ECO:0000313" key="2">
    <source>
        <dbReference type="Proteomes" id="UP000317881"/>
    </source>
</evidence>
<gene>
    <name evidence="1" type="ORF">SSP24_42330</name>
</gene>